<evidence type="ECO:0000313" key="1">
    <source>
        <dbReference type="EMBL" id="MPC09621.1"/>
    </source>
</evidence>
<reference evidence="1 2" key="1">
    <citation type="submission" date="2019-05" db="EMBL/GenBank/DDBJ databases">
        <title>Another draft genome of Portunus trituberculatus and its Hox gene families provides insights of decapod evolution.</title>
        <authorList>
            <person name="Jeong J.-H."/>
            <person name="Song I."/>
            <person name="Kim S."/>
            <person name="Choi T."/>
            <person name="Kim D."/>
            <person name="Ryu S."/>
            <person name="Kim W."/>
        </authorList>
    </citation>
    <scope>NUCLEOTIDE SEQUENCE [LARGE SCALE GENOMIC DNA]</scope>
    <source>
        <tissue evidence="1">Muscle</tissue>
    </source>
</reference>
<keyword evidence="2" id="KW-1185">Reference proteome</keyword>
<sequence length="74" mass="8335">MYSTSVLTFPGPTWDIHICFTQMSSSVIATSFALYRLEGERPERAYSPARLDKVTDSPGDREIPVPHTHLSFYG</sequence>
<proteinExistence type="predicted"/>
<evidence type="ECO:0000313" key="2">
    <source>
        <dbReference type="Proteomes" id="UP000324222"/>
    </source>
</evidence>
<protein>
    <submittedName>
        <fullName evidence="1">Uncharacterized protein</fullName>
    </submittedName>
</protein>
<dbReference type="Proteomes" id="UP000324222">
    <property type="component" value="Unassembled WGS sequence"/>
</dbReference>
<dbReference type="AlphaFoldDB" id="A0A5B7CLF4"/>
<comment type="caution">
    <text evidence="1">The sequence shown here is derived from an EMBL/GenBank/DDBJ whole genome shotgun (WGS) entry which is preliminary data.</text>
</comment>
<name>A0A5B7CLF4_PORTR</name>
<dbReference type="EMBL" id="VSRR010000077">
    <property type="protein sequence ID" value="MPC09621.1"/>
    <property type="molecule type" value="Genomic_DNA"/>
</dbReference>
<gene>
    <name evidence="1" type="ORF">E2C01_002237</name>
</gene>
<organism evidence="1 2">
    <name type="scientific">Portunus trituberculatus</name>
    <name type="common">Swimming crab</name>
    <name type="synonym">Neptunus trituberculatus</name>
    <dbReference type="NCBI Taxonomy" id="210409"/>
    <lineage>
        <taxon>Eukaryota</taxon>
        <taxon>Metazoa</taxon>
        <taxon>Ecdysozoa</taxon>
        <taxon>Arthropoda</taxon>
        <taxon>Crustacea</taxon>
        <taxon>Multicrustacea</taxon>
        <taxon>Malacostraca</taxon>
        <taxon>Eumalacostraca</taxon>
        <taxon>Eucarida</taxon>
        <taxon>Decapoda</taxon>
        <taxon>Pleocyemata</taxon>
        <taxon>Brachyura</taxon>
        <taxon>Eubrachyura</taxon>
        <taxon>Portunoidea</taxon>
        <taxon>Portunidae</taxon>
        <taxon>Portuninae</taxon>
        <taxon>Portunus</taxon>
    </lineage>
</organism>
<accession>A0A5B7CLF4</accession>